<evidence type="ECO:0000313" key="2">
    <source>
        <dbReference type="EMBL" id="CAB3875737.1"/>
    </source>
</evidence>
<accession>A0A6S7D2I6</accession>
<dbReference type="InterPro" id="IPR038765">
    <property type="entry name" value="Papain-like_cys_pep_sf"/>
</dbReference>
<gene>
    <name evidence="2" type="ORF">LMG26788_03021</name>
</gene>
<keyword evidence="3" id="KW-1185">Reference proteome</keyword>
<name>A0A6S7D2I6_9BURK</name>
<feature type="chain" id="PRO_5028882819" description="Transglutaminase-like domain-containing protein" evidence="1">
    <location>
        <begin position="26"/>
        <end position="448"/>
    </location>
</feature>
<feature type="signal peptide" evidence="1">
    <location>
        <begin position="1"/>
        <end position="25"/>
    </location>
</feature>
<protein>
    <recommendedName>
        <fullName evidence="4">Transglutaminase-like domain-containing protein</fullName>
    </recommendedName>
</protein>
<keyword evidence="1" id="KW-0732">Signal</keyword>
<proteinExistence type="predicted"/>
<evidence type="ECO:0000313" key="3">
    <source>
        <dbReference type="Proteomes" id="UP000494203"/>
    </source>
</evidence>
<dbReference type="Proteomes" id="UP000494203">
    <property type="component" value="Unassembled WGS sequence"/>
</dbReference>
<evidence type="ECO:0008006" key="4">
    <source>
        <dbReference type="Google" id="ProtNLM"/>
    </source>
</evidence>
<evidence type="ECO:0000256" key="1">
    <source>
        <dbReference type="SAM" id="SignalP"/>
    </source>
</evidence>
<reference evidence="2 3" key="1">
    <citation type="submission" date="2020-04" db="EMBL/GenBank/DDBJ databases">
        <authorList>
            <person name="De Canck E."/>
        </authorList>
    </citation>
    <scope>NUCLEOTIDE SEQUENCE [LARGE SCALE GENOMIC DNA]</scope>
    <source>
        <strain evidence="2 3">LMG 26788</strain>
    </source>
</reference>
<organism evidence="2 3">
    <name type="scientific">Achromobacter pulmonis</name>
    <dbReference type="NCBI Taxonomy" id="1389932"/>
    <lineage>
        <taxon>Bacteria</taxon>
        <taxon>Pseudomonadati</taxon>
        <taxon>Pseudomonadota</taxon>
        <taxon>Betaproteobacteria</taxon>
        <taxon>Burkholderiales</taxon>
        <taxon>Alcaligenaceae</taxon>
        <taxon>Achromobacter</taxon>
    </lineage>
</organism>
<dbReference type="AlphaFoldDB" id="A0A6S7D2I6"/>
<sequence>MLRKIKSKVLLPLVIVMAAGGYAYKAAPIDGKTGLEAAQAYSSTEDYLRRFDPNRYMRAGTDFFNPRYSPARLNKPLDQIDITYDYPFEYLEKVEAKLSNIDRRIALQGIFRKITSESKNNLERHLAVLDFLYKAAYHNAYVQPMYEDKQAVYDPIVLLKLGEMRCGGVARVAADLFEAAGYKTRLVQAQAHITTEIFYDGGWHLFEADLVGGPPVLINGHIPSVAELADNPFLIDRSPSHFAGLVSPGSGMGGDESPVYPSYYFFSKQALEGLDAAYYYKTATPEEAAQSKWYGWNYYKTTTNRWKLSDFGPKYEPAPPNFKNVSVKGGKFVVEWLPALDSDNDLLGYRIFVATKSRGWNYQDINASASVKKYFVGGWKPEMYDHLFKTPPRNIAFFETKSTRVELPVPETGEPIYVTVMPFDQHGETVGRRLYNMSAELKLSVPSS</sequence>
<dbReference type="EMBL" id="CADIKZ010000007">
    <property type="protein sequence ID" value="CAB3875737.1"/>
    <property type="molecule type" value="Genomic_DNA"/>
</dbReference>
<dbReference type="SUPFAM" id="SSF54001">
    <property type="entry name" value="Cysteine proteinases"/>
    <property type="match status" value="1"/>
</dbReference>